<reference evidence="2" key="1">
    <citation type="submission" date="2019-04" db="EMBL/GenBank/DDBJ databases">
        <authorList>
            <person name="Melise S."/>
            <person name="Noan J."/>
            <person name="Okalmin O."/>
        </authorList>
    </citation>
    <scope>NUCLEOTIDE SEQUENCE</scope>
    <source>
        <strain evidence="2">FN9</strain>
    </source>
</reference>
<dbReference type="PANTHER" id="PTHR35910">
    <property type="entry name" value="2EXR DOMAIN-CONTAINING PROTEIN"/>
    <property type="match status" value="1"/>
</dbReference>
<accession>A0A2H3GL53</accession>
<dbReference type="AlphaFoldDB" id="A0A2H3GL53"/>
<evidence type="ECO:0000313" key="2">
    <source>
        <dbReference type="EMBL" id="VIO56500.1"/>
    </source>
</evidence>
<dbReference type="EMBL" id="CAAKMV010000124">
    <property type="protein sequence ID" value="VIO56500.1"/>
    <property type="molecule type" value="Genomic_DNA"/>
</dbReference>
<evidence type="ECO:0000259" key="1">
    <source>
        <dbReference type="Pfam" id="PF20150"/>
    </source>
</evidence>
<feature type="domain" description="2EXR" evidence="1">
    <location>
        <begin position="22"/>
        <end position="119"/>
    </location>
</feature>
<protein>
    <recommendedName>
        <fullName evidence="1">2EXR domain-containing protein</fullName>
    </recommendedName>
</protein>
<proteinExistence type="predicted"/>
<organism evidence="2">
    <name type="scientific">Gibberella zeae</name>
    <name type="common">Wheat head blight fungus</name>
    <name type="synonym">Fusarium graminearum</name>
    <dbReference type="NCBI Taxonomy" id="5518"/>
    <lineage>
        <taxon>Eukaryota</taxon>
        <taxon>Fungi</taxon>
        <taxon>Dikarya</taxon>
        <taxon>Ascomycota</taxon>
        <taxon>Pezizomycotina</taxon>
        <taxon>Sordariomycetes</taxon>
        <taxon>Hypocreomycetidae</taxon>
        <taxon>Hypocreales</taxon>
        <taxon>Nectriaceae</taxon>
        <taxon>Fusarium</taxon>
    </lineage>
</organism>
<dbReference type="Pfam" id="PF20150">
    <property type="entry name" value="2EXR"/>
    <property type="match status" value="1"/>
</dbReference>
<gene>
    <name evidence="2" type="ORF">FUG_LOCUS211645</name>
</gene>
<dbReference type="PANTHER" id="PTHR35910:SF6">
    <property type="entry name" value="2EXR DOMAIN-CONTAINING PROTEIN"/>
    <property type="match status" value="1"/>
</dbReference>
<dbReference type="InterPro" id="IPR045518">
    <property type="entry name" value="2EXR"/>
</dbReference>
<sequence>MSIEAGWRDLFLGIEKPPAQNFTLFSQLPTEIRLLIWNAALPPRQQDVHTAYNIWQSDWTNKRNYRLLQTSGAPNALLRTCYESREVAFAAGSYLKLSYKLWFLIPWPYDELIWISKDVKTLMMPINIDAFSRITRYPKSIKSVAKLLATKSWIETTSKFLESTICQHDIRTILDGIMWIPFRYSVGSNTETQPCVVSETAVVPLDDEKMVDYLTSAFESHVVMTLRERLPRACYRKSAKKFLAFAKYSKRYLDDKHQYSLADGIELKGAIVFGRPHSSDCRHLERLLRVMDKFVCRNEDEEDVEEWDAGVHLGANGRVFQHWNSTYRRMIRDLIDE</sequence>
<name>A0A2H3GL53_GIBZA</name>